<dbReference type="GO" id="GO:0106359">
    <property type="term" value="F:2-hydroxyacyl-CoA lyase activity"/>
    <property type="evidence" value="ECO:0007669"/>
    <property type="project" value="UniProtKB-EC"/>
</dbReference>
<evidence type="ECO:0000256" key="6">
    <source>
        <dbReference type="ARBA" id="ARBA00023239"/>
    </source>
</evidence>
<dbReference type="EC" id="4.1.2.63" evidence="9"/>
<comment type="cofactor">
    <cofactor evidence="1">
        <name>thiamine diphosphate</name>
        <dbReference type="ChEBI" id="CHEBI:58937"/>
    </cofactor>
</comment>
<feature type="domain" description="Thiamine pyrophosphate enzyme N-terminal TPP-binding" evidence="14">
    <location>
        <begin position="5"/>
        <end position="120"/>
    </location>
</feature>
<dbReference type="InterPro" id="IPR029035">
    <property type="entry name" value="DHS-like_NAD/FAD-binding_dom"/>
</dbReference>
<accession>A0AAW1IZJ2</accession>
<dbReference type="InterPro" id="IPR011766">
    <property type="entry name" value="TPP_enzyme_TPP-bd"/>
</dbReference>
<dbReference type="CDD" id="cd02004">
    <property type="entry name" value="TPP_BZL_OCoD_HPCL"/>
    <property type="match status" value="1"/>
</dbReference>
<reference evidence="15 16" key="1">
    <citation type="journal article" date="2024" name="BMC Genomics">
        <title>De novo assembly and annotation of Popillia japonica's genome with initial clues to its potential as an invasive pest.</title>
        <authorList>
            <person name="Cucini C."/>
            <person name="Boschi S."/>
            <person name="Funari R."/>
            <person name="Cardaioli E."/>
            <person name="Iannotti N."/>
            <person name="Marturano G."/>
            <person name="Paoli F."/>
            <person name="Bruttini M."/>
            <person name="Carapelli A."/>
            <person name="Frati F."/>
            <person name="Nardi F."/>
        </authorList>
    </citation>
    <scope>NUCLEOTIDE SEQUENCE [LARGE SCALE GENOMIC DNA]</scope>
    <source>
        <strain evidence="15">DMR45628</strain>
    </source>
</reference>
<feature type="domain" description="Thiamine pyrophosphate enzyme TPP-binding" evidence="13">
    <location>
        <begin position="389"/>
        <end position="552"/>
    </location>
</feature>
<dbReference type="Gene3D" id="3.40.50.1220">
    <property type="entry name" value="TPP-binding domain"/>
    <property type="match status" value="1"/>
</dbReference>
<dbReference type="EMBL" id="JASPKY010000465">
    <property type="protein sequence ID" value="KAK9695969.1"/>
    <property type="molecule type" value="Genomic_DNA"/>
</dbReference>
<feature type="domain" description="Thiamine pyrophosphate enzyme central" evidence="12">
    <location>
        <begin position="193"/>
        <end position="321"/>
    </location>
</feature>
<evidence type="ECO:0000256" key="7">
    <source>
        <dbReference type="ARBA" id="ARBA00044451"/>
    </source>
</evidence>
<dbReference type="FunFam" id="3.40.50.970:FF:000027">
    <property type="entry name" value="2-hydroxyacyl-CoA lyase 1"/>
    <property type="match status" value="1"/>
</dbReference>
<dbReference type="CDD" id="cd07035">
    <property type="entry name" value="TPP_PYR_POX_like"/>
    <property type="match status" value="1"/>
</dbReference>
<evidence type="ECO:0000256" key="9">
    <source>
        <dbReference type="ARBA" id="ARBA00044518"/>
    </source>
</evidence>
<keyword evidence="16" id="KW-1185">Reference proteome</keyword>
<dbReference type="FunFam" id="3.40.50.1220:FF:000006">
    <property type="entry name" value="2-hydroxyacyl-CoA lyase 1"/>
    <property type="match status" value="1"/>
</dbReference>
<keyword evidence="3" id="KW-0479">Metal-binding</keyword>
<dbReference type="GO" id="GO:0000287">
    <property type="term" value="F:magnesium ion binding"/>
    <property type="evidence" value="ECO:0007669"/>
    <property type="project" value="InterPro"/>
</dbReference>
<comment type="catalytic activity">
    <reaction evidence="10">
        <text>2-hydroxyoctadecanoyl-CoA = heptadecanal + formyl-CoA</text>
        <dbReference type="Rhea" id="RHEA:55196"/>
        <dbReference type="ChEBI" id="CHEBI:57376"/>
        <dbReference type="ChEBI" id="CHEBI:74116"/>
        <dbReference type="ChEBI" id="CHEBI:138631"/>
    </reaction>
    <physiologicalReaction direction="left-to-right" evidence="10">
        <dbReference type="Rhea" id="RHEA:55197"/>
    </physiologicalReaction>
</comment>
<dbReference type="GO" id="GO:0005777">
    <property type="term" value="C:peroxisome"/>
    <property type="evidence" value="ECO:0007669"/>
    <property type="project" value="TreeGrafter"/>
</dbReference>
<evidence type="ECO:0000259" key="13">
    <source>
        <dbReference type="Pfam" id="PF02775"/>
    </source>
</evidence>
<evidence type="ECO:0000313" key="15">
    <source>
        <dbReference type="EMBL" id="KAK9695969.1"/>
    </source>
</evidence>
<protein>
    <recommendedName>
        <fullName evidence="9">2-hydroxyacyl-CoA lyase</fullName>
        <ecNumber evidence="9">4.1.2.63</ecNumber>
    </recommendedName>
</protein>
<comment type="caution">
    <text evidence="15">The sequence shown here is derived from an EMBL/GenBank/DDBJ whole genome shotgun (WGS) entry which is preliminary data.</text>
</comment>
<keyword evidence="4" id="KW-0460">Magnesium</keyword>
<sequence length="573" mass="62560">MGDIDGNTLLARSLKEQGVEYVFGIVGFPVIEFGMACQMEGLHYIGMRNEQAACYAAQAIGYLTGKPGVCLAVSGPGFLHTVGGLANAQINCWPVLVIGGAVAQDHEGIGGFQECNQVELARPYCKYSARPPSVPLIPMHVEKAIRLTMYGRPGAAYLDLPANILSQRVLEEIVPAQYKVGPIPVIYPQPSLIEKAANMLIQAKRPLVIVGKGAAYARAETEVTNLVNYTNLPFLATPMGKGVVPDVHRNSIAPARSLALQQADCILLIGARLNWILHFGRPPRFSPDVKVIQIDICAEELNNSVNSAVAIQTDIKPAILQLLQILESRKYVFDRKNDWWNQLNKKCSDNRSGAQAMALDVSTPLNYYAVFHHLQQLFPQNPIIVSEGANTMDIGRAVLTNNLPRHRLDAGTFGTMGVGPGFAIAAALWCRHYAPNKRVICVEGDSAFGFSAFGFSGMEIETMVRYKLPIIIVIVNNSGIYGGVAKEVYSEFQESGEGTRTVPPTTLAFSTRYEKMMELFGKQGHFCETIPELQNAVKAALSVEDSPSIINIIISPSADRRPQTFAWLTESKL</sequence>
<evidence type="ECO:0000259" key="12">
    <source>
        <dbReference type="Pfam" id="PF00205"/>
    </source>
</evidence>
<dbReference type="InterPro" id="IPR012000">
    <property type="entry name" value="Thiamin_PyroP_enz_cen_dom"/>
</dbReference>
<dbReference type="Pfam" id="PF02776">
    <property type="entry name" value="TPP_enzyme_N"/>
    <property type="match status" value="1"/>
</dbReference>
<dbReference type="Gene3D" id="3.40.50.970">
    <property type="match status" value="2"/>
</dbReference>
<evidence type="ECO:0000256" key="8">
    <source>
        <dbReference type="ARBA" id="ARBA00044454"/>
    </source>
</evidence>
<dbReference type="GO" id="GO:0030976">
    <property type="term" value="F:thiamine pyrophosphate binding"/>
    <property type="evidence" value="ECO:0007669"/>
    <property type="project" value="InterPro"/>
</dbReference>
<name>A0AAW1IZJ2_POPJA</name>
<organism evidence="15 16">
    <name type="scientific">Popillia japonica</name>
    <name type="common">Japanese beetle</name>
    <dbReference type="NCBI Taxonomy" id="7064"/>
    <lineage>
        <taxon>Eukaryota</taxon>
        <taxon>Metazoa</taxon>
        <taxon>Ecdysozoa</taxon>
        <taxon>Arthropoda</taxon>
        <taxon>Hexapoda</taxon>
        <taxon>Insecta</taxon>
        <taxon>Pterygota</taxon>
        <taxon>Neoptera</taxon>
        <taxon>Endopterygota</taxon>
        <taxon>Coleoptera</taxon>
        <taxon>Polyphaga</taxon>
        <taxon>Scarabaeiformia</taxon>
        <taxon>Scarabaeidae</taxon>
        <taxon>Rutelinae</taxon>
        <taxon>Popillia</taxon>
    </lineage>
</organism>
<gene>
    <name evidence="15" type="ORF">QE152_g32217</name>
</gene>
<evidence type="ECO:0000256" key="11">
    <source>
        <dbReference type="RuleBase" id="RU362132"/>
    </source>
</evidence>
<evidence type="ECO:0000256" key="5">
    <source>
        <dbReference type="ARBA" id="ARBA00023052"/>
    </source>
</evidence>
<dbReference type="Proteomes" id="UP001458880">
    <property type="component" value="Unassembled WGS sequence"/>
</dbReference>
<dbReference type="GO" id="GO:0001561">
    <property type="term" value="P:fatty acid alpha-oxidation"/>
    <property type="evidence" value="ECO:0007669"/>
    <property type="project" value="TreeGrafter"/>
</dbReference>
<keyword evidence="6" id="KW-0456">Lyase</keyword>
<evidence type="ECO:0000256" key="10">
    <source>
        <dbReference type="ARBA" id="ARBA00048738"/>
    </source>
</evidence>
<dbReference type="AlphaFoldDB" id="A0AAW1IZJ2"/>
<dbReference type="InterPro" id="IPR045025">
    <property type="entry name" value="HACL1-like"/>
</dbReference>
<comment type="similarity">
    <text evidence="2 11">Belongs to the TPP enzyme family.</text>
</comment>
<evidence type="ECO:0000313" key="16">
    <source>
        <dbReference type="Proteomes" id="UP001458880"/>
    </source>
</evidence>
<evidence type="ECO:0000256" key="3">
    <source>
        <dbReference type="ARBA" id="ARBA00022723"/>
    </source>
</evidence>
<proteinExistence type="inferred from homology"/>
<evidence type="ECO:0000256" key="1">
    <source>
        <dbReference type="ARBA" id="ARBA00001964"/>
    </source>
</evidence>
<evidence type="ECO:0000256" key="4">
    <source>
        <dbReference type="ARBA" id="ARBA00022842"/>
    </source>
</evidence>
<dbReference type="SUPFAM" id="SSF52518">
    <property type="entry name" value="Thiamin diphosphate-binding fold (THDP-binding)"/>
    <property type="match status" value="2"/>
</dbReference>
<dbReference type="PANTHER" id="PTHR43710">
    <property type="entry name" value="2-HYDROXYACYL-COA LYASE"/>
    <property type="match status" value="1"/>
</dbReference>
<dbReference type="InterPro" id="IPR029061">
    <property type="entry name" value="THDP-binding"/>
</dbReference>
<dbReference type="PANTHER" id="PTHR43710:SF2">
    <property type="entry name" value="2-HYDROXYACYL-COA LYASE 1"/>
    <property type="match status" value="1"/>
</dbReference>
<dbReference type="InterPro" id="IPR012001">
    <property type="entry name" value="Thiamin_PyroP_enz_TPP-bd_dom"/>
</dbReference>
<keyword evidence="5 11" id="KW-0786">Thiamine pyrophosphate</keyword>
<dbReference type="Pfam" id="PF00205">
    <property type="entry name" value="TPP_enzyme_M"/>
    <property type="match status" value="1"/>
</dbReference>
<comment type="catalytic activity">
    <reaction evidence="8">
        <text>an (R)-2-hydroxy-long-chain-fatty acyl-CoA = a long-chain fatty aldehyde + formyl-CoA</text>
        <dbReference type="Rhea" id="RHEA:67444"/>
        <dbReference type="ChEBI" id="CHEBI:17176"/>
        <dbReference type="ChEBI" id="CHEBI:57376"/>
        <dbReference type="ChEBI" id="CHEBI:170012"/>
        <dbReference type="EC" id="4.1.2.63"/>
    </reaction>
    <physiologicalReaction direction="left-to-right" evidence="8">
        <dbReference type="Rhea" id="RHEA:67445"/>
    </physiologicalReaction>
</comment>
<evidence type="ECO:0000259" key="14">
    <source>
        <dbReference type="Pfam" id="PF02776"/>
    </source>
</evidence>
<evidence type="ECO:0000256" key="2">
    <source>
        <dbReference type="ARBA" id="ARBA00007812"/>
    </source>
</evidence>
<comment type="catalytic activity">
    <reaction evidence="7">
        <text>a 2-hydroxy-3-methyl fatty acyl-CoA = a 2-methyl-branched fatty aldehyde + formyl-CoA</text>
        <dbReference type="Rhea" id="RHEA:25375"/>
        <dbReference type="ChEBI" id="CHEBI:49188"/>
        <dbReference type="ChEBI" id="CHEBI:57376"/>
        <dbReference type="ChEBI" id="CHEBI:58783"/>
        <dbReference type="EC" id="4.1.2.63"/>
    </reaction>
    <physiologicalReaction direction="left-to-right" evidence="7">
        <dbReference type="Rhea" id="RHEA:25376"/>
    </physiologicalReaction>
</comment>
<dbReference type="Pfam" id="PF02775">
    <property type="entry name" value="TPP_enzyme_C"/>
    <property type="match status" value="1"/>
</dbReference>
<dbReference type="SUPFAM" id="SSF52467">
    <property type="entry name" value="DHS-like NAD/FAD-binding domain"/>
    <property type="match status" value="1"/>
</dbReference>